<dbReference type="Proteomes" id="UP000011137">
    <property type="component" value="Segment"/>
</dbReference>
<name>L7THT2_9CAUD</name>
<accession>L7THT2</accession>
<sequence length="100" mass="11113">MSEYLDIWIHSVSETARSRDGVDGLEVSLMVQVAEKEARTFTGLVYPGVAIELKCDPDDANLHSDDLRDLMGQAADDWNQQFGDWETDILSRDAPVGGEK</sequence>
<gene>
    <name evidence="1" type="primary">31</name>
    <name evidence="1" type="ORF">HVTV1_31</name>
</gene>
<protein>
    <submittedName>
        <fullName evidence="1">Uncharacterized protein</fullName>
    </submittedName>
</protein>
<dbReference type="GeneID" id="14477272"/>
<evidence type="ECO:0000313" key="1">
    <source>
        <dbReference type="EMBL" id="AGC34401.1"/>
    </source>
</evidence>
<keyword evidence="2" id="KW-1185">Reference proteome</keyword>
<dbReference type="RefSeq" id="YP_007378937.1">
    <property type="nucleotide sequence ID" value="NC_020158.1"/>
</dbReference>
<reference evidence="1 2" key="1">
    <citation type="journal article" date="2013" name="J. Virol.">
        <title>Insights into head-tailed viruses infecting extremely halophilic archaea.</title>
        <authorList>
            <person name="Pietila M.K."/>
            <person name="Laurinmaki P."/>
            <person name="Russell D.A."/>
            <person name="Ko C.C."/>
            <person name="Jacobs-Sera D."/>
            <person name="Butcher S.J."/>
            <person name="Bamford D.H."/>
            <person name="Hendrix R.W."/>
        </authorList>
    </citation>
    <scope>NUCLEOTIDE SEQUENCE [LARGE SCALE GENOMIC DNA]</scope>
</reference>
<evidence type="ECO:0000313" key="2">
    <source>
        <dbReference type="Proteomes" id="UP000011137"/>
    </source>
</evidence>
<dbReference type="KEGG" id="vg:14477272"/>
<proteinExistence type="predicted"/>
<dbReference type="EMBL" id="KC117377">
    <property type="protein sequence ID" value="AGC34401.1"/>
    <property type="molecule type" value="Genomic_DNA"/>
</dbReference>
<organism evidence="1 2">
    <name type="scientific">Haloarcula vallismortis tailed virus 1</name>
    <dbReference type="NCBI Taxonomy" id="1262528"/>
    <lineage>
        <taxon>Viruses</taxon>
        <taxon>Duplodnaviria</taxon>
        <taxon>Heunggongvirae</taxon>
        <taxon>Uroviricota</taxon>
        <taxon>Caudoviricetes</taxon>
        <taxon>Thumleimavirales</taxon>
        <taxon>Druskaviridae</taxon>
        <taxon>Tredecimvirus</taxon>
        <taxon>Tredecimvirus thailandense</taxon>
        <taxon>Tredecimvirus HVTV1</taxon>
    </lineage>
</organism>